<keyword evidence="1" id="KW-0472">Membrane</keyword>
<organism evidence="2 3">
    <name type="scientific">Hymenobacter saemangeumensis</name>
    <dbReference type="NCBI Taxonomy" id="1084522"/>
    <lineage>
        <taxon>Bacteria</taxon>
        <taxon>Pseudomonadati</taxon>
        <taxon>Bacteroidota</taxon>
        <taxon>Cytophagia</taxon>
        <taxon>Cytophagales</taxon>
        <taxon>Hymenobacteraceae</taxon>
        <taxon>Hymenobacter</taxon>
    </lineage>
</organism>
<dbReference type="EMBL" id="BAABGZ010000016">
    <property type="protein sequence ID" value="GAA4354138.1"/>
    <property type="molecule type" value="Genomic_DNA"/>
</dbReference>
<comment type="caution">
    <text evidence="2">The sequence shown here is derived from an EMBL/GenBank/DDBJ whole genome shotgun (WGS) entry which is preliminary data.</text>
</comment>
<protein>
    <submittedName>
        <fullName evidence="2">Uncharacterized protein</fullName>
    </submittedName>
</protein>
<proteinExistence type="predicted"/>
<evidence type="ECO:0000313" key="3">
    <source>
        <dbReference type="Proteomes" id="UP001501153"/>
    </source>
</evidence>
<accession>A0ABP8I9Y3</accession>
<dbReference type="Proteomes" id="UP001501153">
    <property type="component" value="Unassembled WGS sequence"/>
</dbReference>
<evidence type="ECO:0000256" key="1">
    <source>
        <dbReference type="SAM" id="Phobius"/>
    </source>
</evidence>
<name>A0ABP8I9Y3_9BACT</name>
<sequence length="185" mass="20433">MKPRFDFRTLANTRTAKAVAQVVLIVGMFWAVVASSGCATTRPSTSTETVITDSTTLRQVQRLVAVSVPGDSAKLTTRLAYDERTGRIRPVTIYSNSGHTTLAFSVDAYGLVKVTSITKPFVAQVPVVDTEISRTRQASTTTKTEAVVTQNSRFARYCIGFTVVVLLCAGLWFYIRFFTPFRFIK</sequence>
<dbReference type="RefSeq" id="WP_345235451.1">
    <property type="nucleotide sequence ID" value="NZ_BAABGZ010000016.1"/>
</dbReference>
<keyword evidence="1" id="KW-1133">Transmembrane helix</keyword>
<keyword evidence="3" id="KW-1185">Reference proteome</keyword>
<evidence type="ECO:0000313" key="2">
    <source>
        <dbReference type="EMBL" id="GAA4354138.1"/>
    </source>
</evidence>
<feature type="transmembrane region" description="Helical" evidence="1">
    <location>
        <begin position="154"/>
        <end position="175"/>
    </location>
</feature>
<gene>
    <name evidence="2" type="ORF">GCM10023185_15510</name>
</gene>
<reference evidence="3" key="1">
    <citation type="journal article" date="2019" name="Int. J. Syst. Evol. Microbiol.">
        <title>The Global Catalogue of Microorganisms (GCM) 10K type strain sequencing project: providing services to taxonomists for standard genome sequencing and annotation.</title>
        <authorList>
            <consortium name="The Broad Institute Genomics Platform"/>
            <consortium name="The Broad Institute Genome Sequencing Center for Infectious Disease"/>
            <person name="Wu L."/>
            <person name="Ma J."/>
        </authorList>
    </citation>
    <scope>NUCLEOTIDE SEQUENCE [LARGE SCALE GENOMIC DNA]</scope>
    <source>
        <strain evidence="3">JCM 17923</strain>
    </source>
</reference>
<keyword evidence="1" id="KW-0812">Transmembrane</keyword>